<protein>
    <recommendedName>
        <fullName evidence="11">Serine transporter</fullName>
    </recommendedName>
</protein>
<keyword evidence="7 8" id="KW-0472">Membrane</keyword>
<dbReference type="GO" id="GO:0005886">
    <property type="term" value="C:plasma membrane"/>
    <property type="evidence" value="ECO:0007669"/>
    <property type="project" value="UniProtKB-SubCell"/>
</dbReference>
<evidence type="ECO:0000256" key="6">
    <source>
        <dbReference type="ARBA" id="ARBA00022989"/>
    </source>
</evidence>
<comment type="subcellular location">
    <subcellularLocation>
        <location evidence="1">Cell inner membrane</location>
        <topology evidence="1">Multi-pass membrane protein</topology>
    </subcellularLocation>
</comment>
<dbReference type="AlphaFoldDB" id="A0A1X7D4L1"/>
<evidence type="ECO:0000256" key="1">
    <source>
        <dbReference type="ARBA" id="ARBA00004429"/>
    </source>
</evidence>
<evidence type="ECO:0000256" key="5">
    <source>
        <dbReference type="ARBA" id="ARBA00022692"/>
    </source>
</evidence>
<dbReference type="PANTHER" id="PTHR35334">
    <property type="entry name" value="SERINE TRANSPORTER"/>
    <property type="match status" value="1"/>
</dbReference>
<evidence type="ECO:0000256" key="3">
    <source>
        <dbReference type="ARBA" id="ARBA00022475"/>
    </source>
</evidence>
<dbReference type="GO" id="GO:0003333">
    <property type="term" value="P:amino acid transmembrane transport"/>
    <property type="evidence" value="ECO:0007669"/>
    <property type="project" value="InterPro"/>
</dbReference>
<keyword evidence="10" id="KW-1185">Reference proteome</keyword>
<dbReference type="Proteomes" id="UP000192929">
    <property type="component" value="Unassembled WGS sequence"/>
</dbReference>
<evidence type="ECO:0000313" key="9">
    <source>
        <dbReference type="EMBL" id="SMF08850.1"/>
    </source>
</evidence>
<feature type="transmembrane region" description="Helical" evidence="8">
    <location>
        <begin position="56"/>
        <end position="77"/>
    </location>
</feature>
<keyword evidence="5 8" id="KW-0812">Transmembrane</keyword>
<sequence length="78" mass="8293">MAAFIFITGWIAAVANPSILSLIESLAGPMIAVILYLMPMYAIRRLPGLEPYRGKISNVFVTVAGIVAVSGIVYGLLP</sequence>
<dbReference type="PANTHER" id="PTHR35334:SF2">
    <property type="entry name" value="SERINE TRANSPORTER SDAC"/>
    <property type="match status" value="1"/>
</dbReference>
<evidence type="ECO:0000313" key="10">
    <source>
        <dbReference type="Proteomes" id="UP000192929"/>
    </source>
</evidence>
<evidence type="ECO:0000256" key="4">
    <source>
        <dbReference type="ARBA" id="ARBA00022519"/>
    </source>
</evidence>
<dbReference type="InterPro" id="IPR018227">
    <property type="entry name" value="Amino_acid_transport_2"/>
</dbReference>
<evidence type="ECO:0000256" key="8">
    <source>
        <dbReference type="SAM" id="Phobius"/>
    </source>
</evidence>
<evidence type="ECO:0000256" key="7">
    <source>
        <dbReference type="ARBA" id="ARBA00023136"/>
    </source>
</evidence>
<keyword evidence="6 8" id="KW-1133">Transmembrane helix</keyword>
<keyword evidence="3" id="KW-1003">Cell membrane</keyword>
<proteinExistence type="predicted"/>
<dbReference type="EMBL" id="FXAC01000008">
    <property type="protein sequence ID" value="SMF08850.1"/>
    <property type="molecule type" value="Genomic_DNA"/>
</dbReference>
<reference evidence="10" key="1">
    <citation type="submission" date="2017-04" db="EMBL/GenBank/DDBJ databases">
        <authorList>
            <person name="Varghese N."/>
            <person name="Submissions S."/>
        </authorList>
    </citation>
    <scope>NUCLEOTIDE SEQUENCE [LARGE SCALE GENOMIC DNA]</scope>
    <source>
        <strain evidence="10">NIO-1021</strain>
    </source>
</reference>
<feature type="transmembrane region" description="Helical" evidence="8">
    <location>
        <begin position="27"/>
        <end position="44"/>
    </location>
</feature>
<name>A0A1X7D4L1_9MICC</name>
<keyword evidence="4" id="KW-0997">Cell inner membrane</keyword>
<accession>A0A1X7D4L1</accession>
<keyword evidence="2" id="KW-0813">Transport</keyword>
<evidence type="ECO:0008006" key="11">
    <source>
        <dbReference type="Google" id="ProtNLM"/>
    </source>
</evidence>
<evidence type="ECO:0000256" key="2">
    <source>
        <dbReference type="ARBA" id="ARBA00022448"/>
    </source>
</evidence>
<organism evidence="9 10">
    <name type="scientific">Kocuria marina subsp. indica</name>
    <dbReference type="NCBI Taxonomy" id="1049583"/>
    <lineage>
        <taxon>Bacteria</taxon>
        <taxon>Bacillati</taxon>
        <taxon>Actinomycetota</taxon>
        <taxon>Actinomycetes</taxon>
        <taxon>Micrococcales</taxon>
        <taxon>Micrococcaceae</taxon>
        <taxon>Kocuria</taxon>
    </lineage>
</organism>
<dbReference type="RefSeq" id="WP_338066018.1">
    <property type="nucleotide sequence ID" value="NZ_FXAC01000008.1"/>
</dbReference>
<gene>
    <name evidence="9" type="ORF">SAMN06296028_108104</name>
</gene>